<feature type="region of interest" description="Disordered" evidence="3">
    <location>
        <begin position="1"/>
        <end position="24"/>
    </location>
</feature>
<dbReference type="InterPro" id="IPR009057">
    <property type="entry name" value="Homeodomain-like_sf"/>
</dbReference>
<dbReference type="InterPro" id="IPR041474">
    <property type="entry name" value="NicS_C"/>
</dbReference>
<dbReference type="PROSITE" id="PS50977">
    <property type="entry name" value="HTH_TETR_2"/>
    <property type="match status" value="1"/>
</dbReference>
<gene>
    <name evidence="5" type="ORF">CLV74_107192</name>
</gene>
<dbReference type="PRINTS" id="PR00455">
    <property type="entry name" value="HTHTETR"/>
</dbReference>
<keyword evidence="6" id="KW-1185">Reference proteome</keyword>
<dbReference type="Pfam" id="PF17938">
    <property type="entry name" value="TetR_C_29"/>
    <property type="match status" value="1"/>
</dbReference>
<dbReference type="GO" id="GO:0003677">
    <property type="term" value="F:DNA binding"/>
    <property type="evidence" value="ECO:0007669"/>
    <property type="project" value="UniProtKB-UniRule"/>
</dbReference>
<reference evidence="5 6" key="1">
    <citation type="submission" date="2018-03" db="EMBL/GenBank/DDBJ databases">
        <title>Genomic Encyclopedia of Archaeal and Bacterial Type Strains, Phase II (KMG-II): from individual species to whole genera.</title>
        <authorList>
            <person name="Goeker M."/>
        </authorList>
    </citation>
    <scope>NUCLEOTIDE SEQUENCE [LARGE SCALE GENOMIC DNA]</scope>
    <source>
        <strain evidence="5 6">DSM 100212</strain>
    </source>
</reference>
<dbReference type="SUPFAM" id="SSF48498">
    <property type="entry name" value="Tetracyclin repressor-like, C-terminal domain"/>
    <property type="match status" value="1"/>
</dbReference>
<dbReference type="PANTHER" id="PTHR30328">
    <property type="entry name" value="TRANSCRIPTIONAL REPRESSOR"/>
    <property type="match status" value="1"/>
</dbReference>
<evidence type="ECO:0000256" key="1">
    <source>
        <dbReference type="ARBA" id="ARBA00023125"/>
    </source>
</evidence>
<dbReference type="InterPro" id="IPR001647">
    <property type="entry name" value="HTH_TetR"/>
</dbReference>
<keyword evidence="1 2" id="KW-0238">DNA-binding</keyword>
<comment type="caution">
    <text evidence="5">The sequence shown here is derived from an EMBL/GenBank/DDBJ whole genome shotgun (WGS) entry which is preliminary data.</text>
</comment>
<name>A0A2T0WQ86_9RHOB</name>
<dbReference type="OrthoDB" id="2356263at2"/>
<dbReference type="Pfam" id="PF00440">
    <property type="entry name" value="TetR_N"/>
    <property type="match status" value="1"/>
</dbReference>
<dbReference type="RefSeq" id="WP_106265082.1">
    <property type="nucleotide sequence ID" value="NZ_PVTQ01000007.1"/>
</dbReference>
<evidence type="ECO:0000256" key="3">
    <source>
        <dbReference type="SAM" id="MobiDB-lite"/>
    </source>
</evidence>
<evidence type="ECO:0000313" key="5">
    <source>
        <dbReference type="EMBL" id="PRY88850.1"/>
    </source>
</evidence>
<sequence length="230" mass="25153">MTTQDKTRPRSGRRRRAADQDGAALAEETRGNILEEATKAFVAHGFEGSSINEIAAATATSKRMIYYHFGSKQGLYTAVLEAAYERVGAQKIGTKQTSPTAMGALRAYAEDAFQKFHANEDFVRLIMAENLNKGATMRNSEGVRQRSAGNLSRLEEICKAGIAEGSMRDDFRILDLYFAVIGVAFHAVSNRISTGISLDMDLGAPDEIAFRQRLVGDVACRYAAKTDISE</sequence>
<dbReference type="InterPro" id="IPR036271">
    <property type="entry name" value="Tet_transcr_reg_TetR-rel_C_sf"/>
</dbReference>
<protein>
    <submittedName>
        <fullName evidence="5">AcrR family transcriptional regulator</fullName>
    </submittedName>
</protein>
<dbReference type="AlphaFoldDB" id="A0A2T0WQ86"/>
<dbReference type="Proteomes" id="UP000238392">
    <property type="component" value="Unassembled WGS sequence"/>
</dbReference>
<dbReference type="EMBL" id="PVTQ01000007">
    <property type="protein sequence ID" value="PRY88850.1"/>
    <property type="molecule type" value="Genomic_DNA"/>
</dbReference>
<feature type="DNA-binding region" description="H-T-H motif" evidence="2">
    <location>
        <begin position="50"/>
        <end position="69"/>
    </location>
</feature>
<evidence type="ECO:0000256" key="2">
    <source>
        <dbReference type="PROSITE-ProRule" id="PRU00335"/>
    </source>
</evidence>
<dbReference type="InterPro" id="IPR050109">
    <property type="entry name" value="HTH-type_TetR-like_transc_reg"/>
</dbReference>
<evidence type="ECO:0000259" key="4">
    <source>
        <dbReference type="PROSITE" id="PS50977"/>
    </source>
</evidence>
<evidence type="ECO:0000313" key="6">
    <source>
        <dbReference type="Proteomes" id="UP000238392"/>
    </source>
</evidence>
<organism evidence="5 6">
    <name type="scientific">Donghicola tyrosinivorans</name>
    <dbReference type="NCBI Taxonomy" id="1652492"/>
    <lineage>
        <taxon>Bacteria</taxon>
        <taxon>Pseudomonadati</taxon>
        <taxon>Pseudomonadota</taxon>
        <taxon>Alphaproteobacteria</taxon>
        <taxon>Rhodobacterales</taxon>
        <taxon>Roseobacteraceae</taxon>
        <taxon>Donghicola</taxon>
    </lineage>
</organism>
<dbReference type="Gene3D" id="1.10.357.10">
    <property type="entry name" value="Tetracycline Repressor, domain 2"/>
    <property type="match status" value="1"/>
</dbReference>
<feature type="domain" description="HTH tetR-type" evidence="4">
    <location>
        <begin position="27"/>
        <end position="87"/>
    </location>
</feature>
<accession>A0A2T0WQ86</accession>
<proteinExistence type="predicted"/>
<dbReference type="PANTHER" id="PTHR30328:SF54">
    <property type="entry name" value="HTH-TYPE TRANSCRIPTIONAL REPRESSOR SCO4008"/>
    <property type="match status" value="1"/>
</dbReference>
<dbReference type="SUPFAM" id="SSF46689">
    <property type="entry name" value="Homeodomain-like"/>
    <property type="match status" value="1"/>
</dbReference>